<protein>
    <submittedName>
        <fullName evidence="1">Uncharacterized protein</fullName>
    </submittedName>
</protein>
<dbReference type="EMBL" id="JAPQKP010000001">
    <property type="protein sequence ID" value="KAJ5211407.1"/>
    <property type="molecule type" value="Genomic_DNA"/>
</dbReference>
<sequence length="180" mass="20063">MYVEQELDLSHGKVDMTDVHNTSKPDNNIFRIKLDFAPGVVSERDAKLLAAKLTDTIIVFCNIMEMPLLSPNEIRYLRTTTLLPSENPLSTTPTNKQLMVASISPAEMEYALESAWSNTFNYRLSPEMKAGETILDLGGDLVSASLISAHMESVEDVLGNPTWFSQLTLLTKRSLRDVDV</sequence>
<proteinExistence type="predicted"/>
<reference evidence="1" key="2">
    <citation type="journal article" date="2023" name="IMA Fungus">
        <title>Comparative genomic study of the Penicillium genus elucidates a diverse pangenome and 15 lateral gene transfer events.</title>
        <authorList>
            <person name="Petersen C."/>
            <person name="Sorensen T."/>
            <person name="Nielsen M.R."/>
            <person name="Sondergaard T.E."/>
            <person name="Sorensen J.L."/>
            <person name="Fitzpatrick D.A."/>
            <person name="Frisvad J.C."/>
            <person name="Nielsen K.L."/>
        </authorList>
    </citation>
    <scope>NUCLEOTIDE SEQUENCE</scope>
    <source>
        <strain evidence="1">IBT 16849</strain>
    </source>
</reference>
<accession>A0A9W9N1E6</accession>
<name>A0A9W9N1E6_9EURO</name>
<evidence type="ECO:0000313" key="1">
    <source>
        <dbReference type="EMBL" id="KAJ5211407.1"/>
    </source>
</evidence>
<comment type="caution">
    <text evidence="1">The sequence shown here is derived from an EMBL/GenBank/DDBJ whole genome shotgun (WGS) entry which is preliminary data.</text>
</comment>
<gene>
    <name evidence="1" type="ORF">N7472_001546</name>
</gene>
<dbReference type="Proteomes" id="UP001150879">
    <property type="component" value="Unassembled WGS sequence"/>
</dbReference>
<evidence type="ECO:0000313" key="2">
    <source>
        <dbReference type="Proteomes" id="UP001150879"/>
    </source>
</evidence>
<reference evidence="1" key="1">
    <citation type="submission" date="2022-11" db="EMBL/GenBank/DDBJ databases">
        <authorList>
            <person name="Petersen C."/>
        </authorList>
    </citation>
    <scope>NUCLEOTIDE SEQUENCE</scope>
    <source>
        <strain evidence="1">IBT 16849</strain>
    </source>
</reference>
<dbReference type="OrthoDB" id="4336569at2759"/>
<keyword evidence="2" id="KW-1185">Reference proteome</keyword>
<organism evidence="1 2">
    <name type="scientific">Penicillium cf. griseofulvum</name>
    <dbReference type="NCBI Taxonomy" id="2972120"/>
    <lineage>
        <taxon>Eukaryota</taxon>
        <taxon>Fungi</taxon>
        <taxon>Dikarya</taxon>
        <taxon>Ascomycota</taxon>
        <taxon>Pezizomycotina</taxon>
        <taxon>Eurotiomycetes</taxon>
        <taxon>Eurotiomycetidae</taxon>
        <taxon>Eurotiales</taxon>
        <taxon>Aspergillaceae</taxon>
        <taxon>Penicillium</taxon>
    </lineage>
</organism>
<dbReference type="AlphaFoldDB" id="A0A9W9N1E6"/>